<evidence type="ECO:0000259" key="7">
    <source>
        <dbReference type="Pfam" id="PF00155"/>
    </source>
</evidence>
<gene>
    <name evidence="8" type="ORF">GETHOR_19090</name>
</gene>
<organism evidence="8 9">
    <name type="scientific">Geothrix oryzae</name>
    <dbReference type="NCBI Taxonomy" id="2927975"/>
    <lineage>
        <taxon>Bacteria</taxon>
        <taxon>Pseudomonadati</taxon>
        <taxon>Acidobacteriota</taxon>
        <taxon>Holophagae</taxon>
        <taxon>Holophagales</taxon>
        <taxon>Holophagaceae</taxon>
        <taxon>Geothrix</taxon>
    </lineage>
</organism>
<evidence type="ECO:0000256" key="5">
    <source>
        <dbReference type="ARBA" id="ARBA00022898"/>
    </source>
</evidence>
<evidence type="ECO:0000313" key="8">
    <source>
        <dbReference type="EMBL" id="BDU69808.1"/>
    </source>
</evidence>
<feature type="domain" description="Aminotransferase class I/classII large" evidence="7">
    <location>
        <begin position="73"/>
        <end position="389"/>
    </location>
</feature>
<dbReference type="EMBL" id="AP027079">
    <property type="protein sequence ID" value="BDU69808.1"/>
    <property type="molecule type" value="Genomic_DNA"/>
</dbReference>
<protein>
    <recommendedName>
        <fullName evidence="6">alanine transaminase</fullName>
        <ecNumber evidence="6">2.6.1.2</ecNumber>
    </recommendedName>
</protein>
<keyword evidence="5" id="KW-0663">Pyridoxal phosphate</keyword>
<dbReference type="Pfam" id="PF00155">
    <property type="entry name" value="Aminotran_1_2"/>
    <property type="match status" value="1"/>
</dbReference>
<dbReference type="InterPro" id="IPR015422">
    <property type="entry name" value="PyrdxlP-dep_Trfase_small"/>
</dbReference>
<dbReference type="CDD" id="cd00609">
    <property type="entry name" value="AAT_like"/>
    <property type="match status" value="1"/>
</dbReference>
<evidence type="ECO:0000256" key="6">
    <source>
        <dbReference type="ARBA" id="ARBA00026106"/>
    </source>
</evidence>
<evidence type="ECO:0000313" key="9">
    <source>
        <dbReference type="Proteomes" id="UP001242010"/>
    </source>
</evidence>
<dbReference type="PANTHER" id="PTHR43488:SF2">
    <property type="entry name" value="GLUTAMATE-PYRUVATE AMINOTRANSFERASE ALAA"/>
    <property type="match status" value="1"/>
</dbReference>
<dbReference type="InterPro" id="IPR015424">
    <property type="entry name" value="PyrdxlP-dep_Trfase"/>
</dbReference>
<dbReference type="InterPro" id="IPR051926">
    <property type="entry name" value="Ala_Aminotransferase"/>
</dbReference>
<evidence type="ECO:0000256" key="4">
    <source>
        <dbReference type="ARBA" id="ARBA00022679"/>
    </source>
</evidence>
<reference evidence="9" key="1">
    <citation type="journal article" date="2023" name="Int. J. Syst. Evol. Microbiol.">
        <title>Mesoterricola silvestris gen. nov., sp. nov., Mesoterricola sediminis sp. nov., Geothrix oryzae sp. nov., Geothrix edaphica sp. nov., Geothrix rubra sp. nov., and Geothrix limicola sp. nov., six novel members of Acidobacteriota isolated from soils.</title>
        <authorList>
            <person name="Itoh H."/>
            <person name="Sugisawa Y."/>
            <person name="Mise K."/>
            <person name="Xu Z."/>
            <person name="Kuniyasu M."/>
            <person name="Ushijima N."/>
            <person name="Kawano K."/>
            <person name="Kobayashi E."/>
            <person name="Shiratori Y."/>
            <person name="Masuda Y."/>
            <person name="Senoo K."/>
        </authorList>
    </citation>
    <scope>NUCLEOTIDE SEQUENCE [LARGE SCALE GENOMIC DNA]</scope>
    <source>
        <strain evidence="9">Red222</strain>
    </source>
</reference>
<dbReference type="Gene3D" id="3.90.1150.10">
    <property type="entry name" value="Aspartate Aminotransferase, domain 1"/>
    <property type="match status" value="1"/>
</dbReference>
<evidence type="ECO:0000256" key="3">
    <source>
        <dbReference type="ARBA" id="ARBA00022576"/>
    </source>
</evidence>
<dbReference type="InterPro" id="IPR004839">
    <property type="entry name" value="Aminotransferase_I/II_large"/>
</dbReference>
<evidence type="ECO:0000256" key="1">
    <source>
        <dbReference type="ARBA" id="ARBA00001933"/>
    </source>
</evidence>
<dbReference type="Gene3D" id="3.40.640.10">
    <property type="entry name" value="Type I PLP-dependent aspartate aminotransferase-like (Major domain)"/>
    <property type="match status" value="1"/>
</dbReference>
<dbReference type="SUPFAM" id="SSF53383">
    <property type="entry name" value="PLP-dependent transferases"/>
    <property type="match status" value="1"/>
</dbReference>
<name>A0ABM8DS39_9BACT</name>
<dbReference type="EC" id="2.6.1.2" evidence="6"/>
<comment type="similarity">
    <text evidence="2">Belongs to the class-I pyridoxal-phosphate-dependent aminotransferase family.</text>
</comment>
<keyword evidence="3 8" id="KW-0032">Aminotransferase</keyword>
<evidence type="ECO:0000256" key="2">
    <source>
        <dbReference type="ARBA" id="ARBA00007441"/>
    </source>
</evidence>
<sequence length="409" mass="43694">MESKGRPQRPALPSSRGRFVYPDSMRLSSRLPPGFDPNALSAALARLRAAGRPVLDLTGSNPTRCGFAYPEAEIRAALSAPEVLTYDPDSRGAQTAREAIAAHHGHGLRAEELLLTASTSEGYGLLFKLLGDPGDEVLVPSPSYPLFDWLARLEGLRARPVPSYFHDRWHLDLGALEAAVGPRTRAVVVVNPNNPTGHFLSKPEWHGLTDLCARHGLALLVDEVFVDYGLEAAEDHLPTALADAQPACPVFLLSGLSKVAALPQLKLGWIAVRGPQAATNLEALAFLADQYLSVSSPVQAAVPALLALAPGIRAQVLERLRANLATLDAGLAAHPRLSRLPVEGGWSVLLRRPAVDGDEACALRLLEAASVLVHPGSFFDLPGDGHLVLSLLTPDPLFRDGLGRIFPLL</sequence>
<keyword evidence="4" id="KW-0808">Transferase</keyword>
<comment type="cofactor">
    <cofactor evidence="1">
        <name>pyridoxal 5'-phosphate</name>
        <dbReference type="ChEBI" id="CHEBI:597326"/>
    </cofactor>
</comment>
<dbReference type="InterPro" id="IPR015421">
    <property type="entry name" value="PyrdxlP-dep_Trfase_major"/>
</dbReference>
<keyword evidence="9" id="KW-1185">Reference proteome</keyword>
<dbReference type="Proteomes" id="UP001242010">
    <property type="component" value="Chromosome"/>
</dbReference>
<accession>A0ABM8DS39</accession>
<proteinExistence type="inferred from homology"/>
<dbReference type="GO" id="GO:0008483">
    <property type="term" value="F:transaminase activity"/>
    <property type="evidence" value="ECO:0007669"/>
    <property type="project" value="UniProtKB-KW"/>
</dbReference>
<dbReference type="PANTHER" id="PTHR43488">
    <property type="entry name" value="GLUTAMATE-PYRUVATE AMINOTRANSFERASE ALAA"/>
    <property type="match status" value="1"/>
</dbReference>